<dbReference type="Proteomes" id="UP001500064">
    <property type="component" value="Unassembled WGS sequence"/>
</dbReference>
<evidence type="ECO:0000259" key="2">
    <source>
        <dbReference type="Pfam" id="PF04909"/>
    </source>
</evidence>
<sequence>MWAPFTCYKPPPIPGGCVERNVRGMLDGTPLIDAHVHVPVLGTLKPAWLRWARDFGPDGLIEDVWDAEGRPRPARLDELFAAQGVDVALLLCEYSPKATGTQAFEDLLPIVEHNPSRFRPVANVNPHLHFPLASEVRRQLALGAAALKLHPVHGGFRCDDAALYPAYHVLEEQGVPLVVHCGTSTFPGSANENADPAFLIPVVRDFPGLDVVLAHGGRGWWYDAAAFLALSNETVWLELSGLPPKRLPEYYARFDLARLARKCIFGTDWPGVPGTAANARAVAGLLPDEVAAAVLAGNATRVYAGLPL</sequence>
<dbReference type="InterPro" id="IPR032465">
    <property type="entry name" value="ACMSD"/>
</dbReference>
<dbReference type="Pfam" id="PF04909">
    <property type="entry name" value="Amidohydro_2"/>
    <property type="match status" value="1"/>
</dbReference>
<organism evidence="3 4">
    <name type="scientific">Nonomuraea maheshkhaliensis</name>
    <dbReference type="NCBI Taxonomy" id="419590"/>
    <lineage>
        <taxon>Bacteria</taxon>
        <taxon>Bacillati</taxon>
        <taxon>Actinomycetota</taxon>
        <taxon>Actinomycetes</taxon>
        <taxon>Streptosporangiales</taxon>
        <taxon>Streptosporangiaceae</taxon>
        <taxon>Nonomuraea</taxon>
    </lineage>
</organism>
<evidence type="ECO:0000313" key="3">
    <source>
        <dbReference type="EMBL" id="GAA1669809.1"/>
    </source>
</evidence>
<proteinExistence type="predicted"/>
<dbReference type="CDD" id="cd01292">
    <property type="entry name" value="metallo-dependent_hydrolases"/>
    <property type="match status" value="1"/>
</dbReference>
<gene>
    <name evidence="3" type="ORF">GCM10009733_079020</name>
</gene>
<keyword evidence="4" id="KW-1185">Reference proteome</keyword>
<reference evidence="4" key="1">
    <citation type="journal article" date="2019" name="Int. J. Syst. Evol. Microbiol.">
        <title>The Global Catalogue of Microorganisms (GCM) 10K type strain sequencing project: providing services to taxonomists for standard genome sequencing and annotation.</title>
        <authorList>
            <consortium name="The Broad Institute Genomics Platform"/>
            <consortium name="The Broad Institute Genome Sequencing Center for Infectious Disease"/>
            <person name="Wu L."/>
            <person name="Ma J."/>
        </authorList>
    </citation>
    <scope>NUCLEOTIDE SEQUENCE [LARGE SCALE GENOMIC DNA]</scope>
    <source>
        <strain evidence="4">JCM 13929</strain>
    </source>
</reference>
<dbReference type="SUPFAM" id="SSF51556">
    <property type="entry name" value="Metallo-dependent hydrolases"/>
    <property type="match status" value="1"/>
</dbReference>
<comment type="caution">
    <text evidence="3">The sequence shown here is derived from an EMBL/GenBank/DDBJ whole genome shotgun (WGS) entry which is preliminary data.</text>
</comment>
<dbReference type="Gene3D" id="3.20.20.140">
    <property type="entry name" value="Metal-dependent hydrolases"/>
    <property type="match status" value="1"/>
</dbReference>
<evidence type="ECO:0000313" key="4">
    <source>
        <dbReference type="Proteomes" id="UP001500064"/>
    </source>
</evidence>
<name>A0ABP4SCB9_9ACTN</name>
<protein>
    <submittedName>
        <fullName evidence="3">Amidohydrolase family protein</fullName>
    </submittedName>
</protein>
<dbReference type="EMBL" id="BAAAMU010000085">
    <property type="protein sequence ID" value="GAA1669809.1"/>
    <property type="molecule type" value="Genomic_DNA"/>
</dbReference>
<feature type="domain" description="Amidohydrolase-related" evidence="2">
    <location>
        <begin position="32"/>
        <end position="303"/>
    </location>
</feature>
<evidence type="ECO:0000256" key="1">
    <source>
        <dbReference type="ARBA" id="ARBA00023239"/>
    </source>
</evidence>
<dbReference type="InterPro" id="IPR032466">
    <property type="entry name" value="Metal_Hydrolase"/>
</dbReference>
<dbReference type="InterPro" id="IPR006680">
    <property type="entry name" value="Amidohydro-rel"/>
</dbReference>
<dbReference type="PANTHER" id="PTHR21240">
    <property type="entry name" value="2-AMINO-3-CARBOXYLMUCONATE-6-SEMIALDEHYDE DECARBOXYLASE"/>
    <property type="match status" value="1"/>
</dbReference>
<accession>A0ABP4SCB9</accession>
<keyword evidence="1" id="KW-0456">Lyase</keyword>